<dbReference type="InterPro" id="IPR013424">
    <property type="entry name" value="Ice-binding_C"/>
</dbReference>
<accession>A0A6B3L5B5</accession>
<name>A0A6B3L5B5_9BACT</name>
<evidence type="ECO:0000259" key="1">
    <source>
        <dbReference type="Pfam" id="PF07589"/>
    </source>
</evidence>
<protein>
    <submittedName>
        <fullName evidence="2">PEP-CTERM sorting domain-containing protein</fullName>
    </submittedName>
</protein>
<proteinExistence type="predicted"/>
<dbReference type="EMBL" id="CP066776">
    <property type="protein sequence ID" value="QQL44888.1"/>
    <property type="molecule type" value="Genomic_DNA"/>
</dbReference>
<dbReference type="KEGG" id="soa:G3M56_013575"/>
<evidence type="ECO:0000313" key="3">
    <source>
        <dbReference type="Proteomes" id="UP000475117"/>
    </source>
</evidence>
<dbReference type="AlphaFoldDB" id="A0A6B3L5B5"/>
<keyword evidence="3" id="KW-1185">Reference proteome</keyword>
<evidence type="ECO:0000313" key="2">
    <source>
        <dbReference type="EMBL" id="QQL44888.1"/>
    </source>
</evidence>
<dbReference type="Pfam" id="PF07589">
    <property type="entry name" value="PEP-CTERM"/>
    <property type="match status" value="1"/>
</dbReference>
<dbReference type="NCBIfam" id="TIGR02595">
    <property type="entry name" value="PEP_CTERM"/>
    <property type="match status" value="1"/>
</dbReference>
<reference evidence="2 3" key="1">
    <citation type="submission" date="2020-12" db="EMBL/GenBank/DDBJ databases">
        <title>Sulforoseuscoccus oceanibium gen. nov., sp. nov., a representative of the phylum Verrucomicrobia with special cytoplasmic membrane, and proposal of Sulforoseuscoccusaceae fam. nov.</title>
        <authorList>
            <person name="Xi F."/>
        </authorList>
    </citation>
    <scope>NUCLEOTIDE SEQUENCE [LARGE SCALE GENOMIC DNA]</scope>
    <source>
        <strain evidence="2 3">T37</strain>
    </source>
</reference>
<organism evidence="2 3">
    <name type="scientific">Sulfuriroseicoccus oceanibius</name>
    <dbReference type="NCBI Taxonomy" id="2707525"/>
    <lineage>
        <taxon>Bacteria</taxon>
        <taxon>Pseudomonadati</taxon>
        <taxon>Verrucomicrobiota</taxon>
        <taxon>Verrucomicrobiia</taxon>
        <taxon>Verrucomicrobiales</taxon>
        <taxon>Verrucomicrobiaceae</taxon>
        <taxon>Sulfuriroseicoccus</taxon>
    </lineage>
</organism>
<dbReference type="Proteomes" id="UP000475117">
    <property type="component" value="Chromosome"/>
</dbReference>
<sequence length="211" mass="21363">MIKQTLAALVATTLGASAATIIASTSFETSDGFPNNTVTGGFNVVTSDGATWTAGGATGNYAGAWAGQALTGTQSAVIGNVSTTDQFITVDAAGADGVGSITFSWERFTTTSTPLQVQWTTDTIDGNELWNTVSTIDLTGPSPSNGGGGWTTETIAINQTGDVKVRLFLSSGATNTGGASFDDISVTAVPEPSSAALFGLGGLALVLRRRR</sequence>
<feature type="domain" description="Ice-binding protein C-terminal" evidence="1">
    <location>
        <begin position="188"/>
        <end position="210"/>
    </location>
</feature>
<gene>
    <name evidence="2" type="ORF">G3M56_013575</name>
</gene>
<dbReference type="RefSeq" id="WP_164364718.1">
    <property type="nucleotide sequence ID" value="NZ_CP066776.1"/>
</dbReference>